<dbReference type="SUPFAM" id="SSF110296">
    <property type="entry name" value="Oligoxyloglucan reducing end-specific cellobiohydrolase"/>
    <property type="match status" value="2"/>
</dbReference>
<feature type="region of interest" description="Disordered" evidence="1">
    <location>
        <begin position="628"/>
        <end position="649"/>
    </location>
</feature>
<dbReference type="EMBL" id="JAGYPJ010000001">
    <property type="protein sequence ID" value="MBS4202115.1"/>
    <property type="molecule type" value="Genomic_DNA"/>
</dbReference>
<dbReference type="PANTHER" id="PTHR43739">
    <property type="entry name" value="XYLOGLUCANASE (EUROFUNG)"/>
    <property type="match status" value="1"/>
</dbReference>
<name>A0A942YNV5_9BACI</name>
<dbReference type="InterPro" id="IPR052025">
    <property type="entry name" value="Xyloglucanase_GH74"/>
</dbReference>
<dbReference type="GO" id="GO:0010411">
    <property type="term" value="P:xyloglucan metabolic process"/>
    <property type="evidence" value="ECO:0007669"/>
    <property type="project" value="TreeGrafter"/>
</dbReference>
<evidence type="ECO:0000313" key="4">
    <source>
        <dbReference type="EMBL" id="MBS4202115.1"/>
    </source>
</evidence>
<evidence type="ECO:0000313" key="5">
    <source>
        <dbReference type="Proteomes" id="UP000682713"/>
    </source>
</evidence>
<dbReference type="CDD" id="cd15482">
    <property type="entry name" value="Sialidase_non-viral"/>
    <property type="match status" value="2"/>
</dbReference>
<dbReference type="PANTHER" id="PTHR43739:SF5">
    <property type="entry name" value="EXO-ALPHA-SIALIDASE"/>
    <property type="match status" value="1"/>
</dbReference>
<dbReference type="AlphaFoldDB" id="A0A942YNV5"/>
<gene>
    <name evidence="4" type="ORF">KHA93_21125</name>
</gene>
<keyword evidence="5" id="KW-1185">Reference proteome</keyword>
<evidence type="ECO:0000256" key="1">
    <source>
        <dbReference type="SAM" id="MobiDB-lite"/>
    </source>
</evidence>
<proteinExistence type="predicted"/>
<dbReference type="InterPro" id="IPR054470">
    <property type="entry name" value="FIMAH_dom"/>
</dbReference>
<dbReference type="Proteomes" id="UP000682713">
    <property type="component" value="Unassembled WGS sequence"/>
</dbReference>
<organism evidence="4 5">
    <name type="scientific">Lederbergia citrisecunda</name>
    <dbReference type="NCBI Taxonomy" id="2833583"/>
    <lineage>
        <taxon>Bacteria</taxon>
        <taxon>Bacillati</taxon>
        <taxon>Bacillota</taxon>
        <taxon>Bacilli</taxon>
        <taxon>Bacillales</taxon>
        <taxon>Bacillaceae</taxon>
        <taxon>Lederbergia</taxon>
    </lineage>
</organism>
<evidence type="ECO:0000259" key="3">
    <source>
        <dbReference type="Pfam" id="PF22888"/>
    </source>
</evidence>
<keyword evidence="2" id="KW-0732">Signal</keyword>
<dbReference type="RefSeq" id="WP_213112521.1">
    <property type="nucleotide sequence ID" value="NZ_JAGYPJ010000001.1"/>
</dbReference>
<dbReference type="Pfam" id="PF22888">
    <property type="entry name" value="FIMAH"/>
    <property type="match status" value="1"/>
</dbReference>
<accession>A0A942YNV5</accession>
<reference evidence="4 5" key="1">
    <citation type="submission" date="2021-05" db="EMBL/GenBank/DDBJ databases">
        <title>Novel Bacillus species.</title>
        <authorList>
            <person name="Liu G."/>
        </authorList>
    </citation>
    <scope>NUCLEOTIDE SEQUENCE [LARGE SCALE GENOMIC DNA]</scope>
    <source>
        <strain evidence="4 5">FJAT-49732</strain>
    </source>
</reference>
<sequence length="974" mass="107405">MNKYPFKLTSFLLVIGLMLQLVTGVASAEPAKVSSDNDFQKPDQWKMIEPGAGGAFFAVGAGPTGIAVAAGDLSGPYISYDNGKSWETRGTEEGIIGHTHFSMVGFDPEDENSIFVGAEDMMYKSDDKGKTFYPILSEDWDPFKRTGTFKVVRDLKQGELGTKYKHPLQNVHDRWADVPFEDGGLLYFTALTFSKSNPNIAYAAAHGDWEGTDAIILKTTDRGETWSPVKAFINEYDQEGKLIKFNQDKRVQKIVVDHKNPDNVYILSQTDGFTGSRGAGRGPQNAIYKSTDGGVTWTLVSGDMLTYNITSTIPLYNNDGSAVYTVSSAGQAVATTRNSGSITEPRFVRNMLDIEMDPVDPNVLYVVKGARGSTSIPGNGVYKSTDGGATWKLLDSRIGAIKLKAVDNDPNKTIVRRIIFNGWEGTSEANTNPENRSYPQVWESTDAGETWTQVASPINFTFGGITHWYSSMSAYSKTIATSLADPDVYYWGDGQWVYMSDDGARNFRSAGSIVHHEDKDGKWYTTTGVSNVVSFTLKVSEADPNIVFIGNADIGMWRSLDNGRSWQHANEHGYIADWVYYGGQAQAIALDPERPNVVWAGLGGAYVEQLMIKSTDYGKLGTWKSSGTGLPKANTRGSQTGDALRGLSVDKTSPTNNRTLYVVANDIVFKSVDDGETWSESLNMRAVLGKTQYPYQSDYRADRQASTAVDHTNGNYVYAGGADGFFRSTDAGATWEQIGGDEFAGVQKIVISKQNPEHVYVAIGQVYDEDTWELISSPGLYRSSDRGEHWELILEDEFLRGFDVNPHDENIIMAGSSNVWMSGGTAESKGALLTVDGGKTWQQVNEGLSWPFVRDVEFNPHDPSQVFIVTPGTSHHVRYFDFSKYKVDELQAMQKLLDQYIASGEVNGPLVNQLRNSLEQAIHQFSKGSNKQAVKKMEDFLKHLNNAPQQKNVSSDAKEKLTKAAEELIISWSK</sequence>
<dbReference type="InterPro" id="IPR015943">
    <property type="entry name" value="WD40/YVTN_repeat-like_dom_sf"/>
</dbReference>
<feature type="signal peptide" evidence="2">
    <location>
        <begin position="1"/>
        <end position="28"/>
    </location>
</feature>
<evidence type="ECO:0000256" key="2">
    <source>
        <dbReference type="SAM" id="SignalP"/>
    </source>
</evidence>
<protein>
    <recommendedName>
        <fullName evidence="3">FIMAH domain-containing protein</fullName>
    </recommendedName>
</protein>
<comment type="caution">
    <text evidence="4">The sequence shown here is derived from an EMBL/GenBank/DDBJ whole genome shotgun (WGS) entry which is preliminary data.</text>
</comment>
<dbReference type="Gene3D" id="2.130.10.10">
    <property type="entry name" value="YVTN repeat-like/Quinoprotein amine dehydrogenase"/>
    <property type="match status" value="6"/>
</dbReference>
<feature type="domain" description="FIMAH" evidence="3">
    <location>
        <begin position="891"/>
        <end position="969"/>
    </location>
</feature>
<feature type="chain" id="PRO_5037651796" description="FIMAH domain-containing protein" evidence="2">
    <location>
        <begin position="29"/>
        <end position="974"/>
    </location>
</feature>